<dbReference type="PANTHER" id="PTHR11695:SF294">
    <property type="entry name" value="RETICULON-4-INTERACTING PROTEIN 1, MITOCHONDRIAL"/>
    <property type="match status" value="1"/>
</dbReference>
<dbReference type="OrthoDB" id="201656at2759"/>
<feature type="compositionally biased region" description="Acidic residues" evidence="1">
    <location>
        <begin position="1135"/>
        <end position="1151"/>
    </location>
</feature>
<dbReference type="SMART" id="SM00829">
    <property type="entry name" value="PKS_ER"/>
    <property type="match status" value="1"/>
</dbReference>
<dbReference type="InterPro" id="IPR005036">
    <property type="entry name" value="CBM21_dom"/>
</dbReference>
<name>G7E043_MIXOS</name>
<comment type="caution">
    <text evidence="3">The sequence shown here is derived from an EMBL/GenBank/DDBJ whole genome shotgun (WGS) entry which is preliminary data.</text>
</comment>
<feature type="region of interest" description="Disordered" evidence="1">
    <location>
        <begin position="1021"/>
        <end position="1166"/>
    </location>
</feature>
<dbReference type="HOGENOM" id="CLU_244769_0_0_1"/>
<feature type="region of interest" description="Disordered" evidence="1">
    <location>
        <begin position="644"/>
        <end position="672"/>
    </location>
</feature>
<dbReference type="GO" id="GO:0016491">
    <property type="term" value="F:oxidoreductase activity"/>
    <property type="evidence" value="ECO:0007669"/>
    <property type="project" value="InterPro"/>
</dbReference>
<reference evidence="3 4" key="2">
    <citation type="journal article" date="2012" name="Open Biol.">
        <title>Characteristics of nucleosomes and linker DNA regions on the genome of the basidiomycete Mixia osmundae revealed by mono- and dinucleosome mapping.</title>
        <authorList>
            <person name="Nishida H."/>
            <person name="Kondo S."/>
            <person name="Matsumoto T."/>
            <person name="Suzuki Y."/>
            <person name="Yoshikawa H."/>
            <person name="Taylor T.D."/>
            <person name="Sugiyama J."/>
        </authorList>
    </citation>
    <scope>NUCLEOTIDE SEQUENCE [LARGE SCALE GENOMIC DNA]</scope>
    <source>
        <strain evidence="4">CBS 9802 / IAM 14324 / JCM 22182 / KY 12970</strain>
    </source>
</reference>
<evidence type="ECO:0000313" key="3">
    <source>
        <dbReference type="EMBL" id="GAA96203.1"/>
    </source>
</evidence>
<feature type="compositionally biased region" description="Polar residues" evidence="1">
    <location>
        <begin position="1079"/>
        <end position="1095"/>
    </location>
</feature>
<evidence type="ECO:0000259" key="2">
    <source>
        <dbReference type="PROSITE" id="PS51159"/>
    </source>
</evidence>
<dbReference type="Gene3D" id="3.90.180.10">
    <property type="entry name" value="Medium-chain alcohol dehydrogenases, catalytic domain"/>
    <property type="match status" value="1"/>
</dbReference>
<dbReference type="RefSeq" id="XP_014570373.1">
    <property type="nucleotide sequence ID" value="XM_014714887.1"/>
</dbReference>
<dbReference type="InterPro" id="IPR050700">
    <property type="entry name" value="YIM1/Zinc_Alcohol_DH_Fams"/>
</dbReference>
<dbReference type="CDD" id="cd08267">
    <property type="entry name" value="MDR1"/>
    <property type="match status" value="1"/>
</dbReference>
<dbReference type="PANTHER" id="PTHR11695">
    <property type="entry name" value="ALCOHOL DEHYDROGENASE RELATED"/>
    <property type="match status" value="1"/>
</dbReference>
<proteinExistence type="predicted"/>
<feature type="compositionally biased region" description="Polar residues" evidence="1">
    <location>
        <begin position="199"/>
        <end position="209"/>
    </location>
</feature>
<dbReference type="Pfam" id="PF13602">
    <property type="entry name" value="ADH_zinc_N_2"/>
    <property type="match status" value="1"/>
</dbReference>
<evidence type="ECO:0000313" key="4">
    <source>
        <dbReference type="Proteomes" id="UP000009131"/>
    </source>
</evidence>
<dbReference type="Proteomes" id="UP000009131">
    <property type="component" value="Unassembled WGS sequence"/>
</dbReference>
<feature type="region of interest" description="Disordered" evidence="1">
    <location>
        <begin position="542"/>
        <end position="561"/>
    </location>
</feature>
<dbReference type="Gene3D" id="2.60.40.2440">
    <property type="entry name" value="Carbohydrate binding type-21 domain"/>
    <property type="match status" value="1"/>
</dbReference>
<feature type="compositionally biased region" description="Low complexity" evidence="1">
    <location>
        <begin position="978"/>
        <end position="988"/>
    </location>
</feature>
<dbReference type="OMA" id="PDSHIRE"/>
<dbReference type="InterPro" id="IPR011032">
    <property type="entry name" value="GroES-like_sf"/>
</dbReference>
<feature type="domain" description="CBM21" evidence="2">
    <location>
        <begin position="686"/>
        <end position="786"/>
    </location>
</feature>
<feature type="compositionally biased region" description="Polar residues" evidence="1">
    <location>
        <begin position="592"/>
        <end position="608"/>
    </location>
</feature>
<sequence length="1589" mass="169291">MPKPSLYSSLVNKPTTKYSDYYQDDQTGEGSQYGSSVRRTTSRAGSIRSVRSNNTFRDFIMNANAGRQRQDDEGSVYDDARSIASSTFSQRQHNNLVRSSQYGTAPQWQPAHYGRQTKRAGSQAGDDNASIYSFESYKSDAERSIASFHSRLSKSGSFASGRPGSQAGSQWQSLGAVGPSLVSIPPSSLYNGKGRRSSASKGLSRSYSGNTGYATSVAGSYTSGISQRGVPSTAPPLVLPSSNVPSSASSSGGFLRRKPSEPSNLTRIPNRNPVKPAGVTILPTKEQIRQSVLNVGLPPAAIPQAQTIDINPRKVKSKRSNTSLQHKTSLSSVVETPLPAQAPARQAAAQPTRVYASAAPAPAQVYAPKPVAAASPAKYVPPPPPVTPAESVAPTTYVVPTVYVPPPMAVYAPSMAAPMPEPEPAPVVAAPRAVSTPPTTVTEPAFEPAAVVETPMEDETDDLEQCLTEFTESAHERTPEQLLRALTRAGLLHRVMEAVEEEDEDAVEEPEEAIVEEPVAPVTANRPKVIRPTGMVAAAQEEPAMPVPTQSIKKRKAKSPSLARLLREVFAATTTKPSSPPSSPSKREPESAVNTPTKSPLATSGSLPTLADLTSRSAASDAHPPATDRATSTAAPVMLATPEQTQAALTPSPVPSPSPSYTPSPANEPEERRGSVIWQSSTAKPNNLLQMTLIEATHHSASRTTLHGHITVRPDSHIREISVRSTTNYWATYLDSIAQSSSSGTWVFDRAVEHAPTTLQLAIRYILDGSDAEHWDSNGGQNYHVYVPADTSGLADSAQVSTPTQVEAHTPVSVVATPNAVAEAPETISTLAPDVNEPSDTRQSSPALAGSGLTNGMSSNTSEVSNRSETETPTTTPASSERSSTLAKPIPGLATLYALPRQTSAPAQKADNPRIYLTRTESDRAAMLERGVDPAAPVEDHGREIEVTSVQPGTRKLDSGPQSLVNDRLPKSKARQTSASSVASSVSYAPVSGARLPRATHASIIAASNGLPLQLEPETAERPVGHTAQSHPSSRRGSSSGEDSRGPSLDAWSPNQSRQGSVSGGSVTNEAFTFKRRSQMTNEPSALANETSASPSPVGRAARSPATSAGPSRQASLHQSPERSEVDGFTHHDDSSEEEEDEYESDEEDEQVSALPNDAMSTPSVRTTGGLTTAGIGAMSVPLGAYRPARDPKRISYLMAEKIKGPAQTMCALTITSNAALSLAQPSFVDKVFASPKKQPVGAAALPPHLAGKMNSGPLVELTNLAESPKKLKTNQVLVQVFAVAVDFWDQHHVNKLGQNPNSHGFIPGRSFCGKAVEVGMDVTRIKKGDFVYGLAELKQSGALAEYLTVDRGLIAHAPQGRLSLEQIAALPLAGVAAYQAMNEVCADLPRGSKILVLNAHEGVGAIAVQLAISLRQKADLWITAQVPEYVTEAQTFCRAIGASETLQDEPLAVINSLHESSYDVVIDTIGGRRIYDASRRILHSQNSTFITTVGESLAVASTPSYWKMGFKQMRRAWVKKGSKRINYLMPSLDEREDCREALDRLRVEVDRRHLSPVVRRVLGFEEGGKAFEDLVEENLGGIVIRILD</sequence>
<dbReference type="InterPro" id="IPR036291">
    <property type="entry name" value="NAD(P)-bd_dom_sf"/>
</dbReference>
<feature type="region of interest" description="Disordered" evidence="1">
    <location>
        <begin position="224"/>
        <end position="278"/>
    </location>
</feature>
<dbReference type="EMBL" id="BABT02000076">
    <property type="protein sequence ID" value="GAA96203.1"/>
    <property type="molecule type" value="Genomic_DNA"/>
</dbReference>
<gene>
    <name evidence="3" type="primary">Mo02867</name>
    <name evidence="3" type="ORF">E5Q_02867</name>
</gene>
<dbReference type="PROSITE" id="PS51159">
    <property type="entry name" value="CBM21"/>
    <property type="match status" value="1"/>
</dbReference>
<dbReference type="STRING" id="764103.G7E043"/>
<dbReference type="SUPFAM" id="SSF50129">
    <property type="entry name" value="GroES-like"/>
    <property type="match status" value="1"/>
</dbReference>
<dbReference type="InterPro" id="IPR013154">
    <property type="entry name" value="ADH-like_N"/>
</dbReference>
<keyword evidence="4" id="KW-1185">Reference proteome</keyword>
<feature type="compositionally biased region" description="Low complexity" evidence="1">
    <location>
        <begin position="865"/>
        <end position="885"/>
    </location>
</feature>
<dbReference type="SUPFAM" id="SSF51735">
    <property type="entry name" value="NAD(P)-binding Rossmann-fold domains"/>
    <property type="match status" value="1"/>
</dbReference>
<feature type="region of interest" description="Disordered" evidence="1">
    <location>
        <begin position="829"/>
        <end position="887"/>
    </location>
</feature>
<feature type="region of interest" description="Disordered" evidence="1">
    <location>
        <begin position="99"/>
        <end position="127"/>
    </location>
</feature>
<accession>G7E043</accession>
<feature type="region of interest" description="Disordered" evidence="1">
    <location>
        <begin position="185"/>
        <end position="209"/>
    </location>
</feature>
<feature type="compositionally biased region" description="Low complexity" evidence="1">
    <location>
        <begin position="239"/>
        <end position="251"/>
    </location>
</feature>
<dbReference type="GO" id="GO:0005739">
    <property type="term" value="C:mitochondrion"/>
    <property type="evidence" value="ECO:0007669"/>
    <property type="project" value="TreeGrafter"/>
</dbReference>
<evidence type="ECO:0000256" key="1">
    <source>
        <dbReference type="SAM" id="MobiDB-lite"/>
    </source>
</evidence>
<feature type="region of interest" description="Disordered" evidence="1">
    <location>
        <begin position="572"/>
        <end position="608"/>
    </location>
</feature>
<feature type="region of interest" description="Disordered" evidence="1">
    <location>
        <begin position="1"/>
        <end position="49"/>
    </location>
</feature>
<feature type="compositionally biased region" description="Polar residues" evidence="1">
    <location>
        <begin position="1105"/>
        <end position="1119"/>
    </location>
</feature>
<reference evidence="3 4" key="1">
    <citation type="journal article" date="2011" name="J. Gen. Appl. Microbiol.">
        <title>Draft genome sequencing of the enigmatic basidiomycete Mixia osmundae.</title>
        <authorList>
            <person name="Nishida H."/>
            <person name="Nagatsuka Y."/>
            <person name="Sugiyama J."/>
        </authorList>
    </citation>
    <scope>NUCLEOTIDE SEQUENCE [LARGE SCALE GENOMIC DNA]</scope>
    <source>
        <strain evidence="4">CBS 9802 / IAM 14324 / JCM 22182 / KY 12970</strain>
    </source>
</reference>
<feature type="compositionally biased region" description="Polar residues" evidence="1">
    <location>
        <begin position="841"/>
        <end position="864"/>
    </location>
</feature>
<dbReference type="InParanoid" id="G7E043"/>
<feature type="compositionally biased region" description="Low complexity" evidence="1">
    <location>
        <begin position="1030"/>
        <end position="1041"/>
    </location>
</feature>
<protein>
    <recommendedName>
        <fullName evidence="2">CBM21 domain-containing protein</fullName>
    </recommendedName>
</protein>
<dbReference type="InterPro" id="IPR020843">
    <property type="entry name" value="ER"/>
</dbReference>
<dbReference type="Pfam" id="PF08240">
    <property type="entry name" value="ADH_N"/>
    <property type="match status" value="1"/>
</dbReference>
<feature type="compositionally biased region" description="Basic and acidic residues" evidence="1">
    <location>
        <begin position="1120"/>
        <end position="1134"/>
    </location>
</feature>
<organism evidence="3 4">
    <name type="scientific">Mixia osmundae (strain CBS 9802 / IAM 14324 / JCM 22182 / KY 12970)</name>
    <dbReference type="NCBI Taxonomy" id="764103"/>
    <lineage>
        <taxon>Eukaryota</taxon>
        <taxon>Fungi</taxon>
        <taxon>Dikarya</taxon>
        <taxon>Basidiomycota</taxon>
        <taxon>Pucciniomycotina</taxon>
        <taxon>Mixiomycetes</taxon>
        <taxon>Mixiales</taxon>
        <taxon>Mixiaceae</taxon>
        <taxon>Mixia</taxon>
    </lineage>
</organism>
<feature type="compositionally biased region" description="Pro residues" evidence="1">
    <location>
        <begin position="652"/>
        <end position="662"/>
    </location>
</feature>
<feature type="region of interest" description="Disordered" evidence="1">
    <location>
        <begin position="950"/>
        <end position="988"/>
    </location>
</feature>
<dbReference type="eggNOG" id="KOG1198">
    <property type="taxonomic scope" value="Eukaryota"/>
</dbReference>
<feature type="compositionally biased region" description="Polar residues" evidence="1">
    <location>
        <begin position="28"/>
        <end position="49"/>
    </location>
</feature>
<dbReference type="InterPro" id="IPR038175">
    <property type="entry name" value="CBM21_dom_sf"/>
</dbReference>
<dbReference type="Gene3D" id="3.40.50.720">
    <property type="entry name" value="NAD(P)-binding Rossmann-like Domain"/>
    <property type="match status" value="1"/>
</dbReference>
<feature type="compositionally biased region" description="Polar residues" evidence="1">
    <location>
        <begin position="1"/>
        <end position="21"/>
    </location>
</feature>
<dbReference type="Pfam" id="PF03370">
    <property type="entry name" value="CBM_21"/>
    <property type="match status" value="1"/>
</dbReference>